<dbReference type="Pfam" id="PF01593">
    <property type="entry name" value="Amino_oxidase"/>
    <property type="match status" value="1"/>
</dbReference>
<dbReference type="SUPFAM" id="SSF51905">
    <property type="entry name" value="FAD/NAD(P)-binding domain"/>
    <property type="match status" value="1"/>
</dbReference>
<dbReference type="EMBL" id="SMBX01000004">
    <property type="protein sequence ID" value="TCU99209.1"/>
    <property type="molecule type" value="Genomic_DNA"/>
</dbReference>
<dbReference type="NCBIfam" id="TIGR03467">
    <property type="entry name" value="HpnE"/>
    <property type="match status" value="1"/>
</dbReference>
<dbReference type="PANTHER" id="PTHR42923">
    <property type="entry name" value="PROTOPORPHYRINOGEN OXIDASE"/>
    <property type="match status" value="1"/>
</dbReference>
<dbReference type="InterPro" id="IPR002937">
    <property type="entry name" value="Amino_oxidase"/>
</dbReference>
<dbReference type="Gene3D" id="3.50.50.60">
    <property type="entry name" value="FAD/NAD(P)-binding domain"/>
    <property type="match status" value="1"/>
</dbReference>
<feature type="domain" description="Amine oxidase" evidence="3">
    <location>
        <begin position="17"/>
        <end position="445"/>
    </location>
</feature>
<dbReference type="OrthoDB" id="7849608at2"/>
<protein>
    <submittedName>
        <fullName evidence="4">Squalene-associated FAD-dependent desaturase</fullName>
    </submittedName>
</protein>
<name>A0A4V2VRN3_9BURK</name>
<sequence length="450" mass="49189">MTLQKKPHVAIIGAGWAGLSAAIRLHEAGLQVTVFESAHTLGGRARRVLSPSLRSSIDNGQHLLLGAYTETLALLHRLGLPPEQQFQRCRLTLQSADGRFRLKAAPLPAPAHLAWAILAARGLPWRDKWRMASLHWRLRQQRWQTPVGMTVLQWLRENRQSETLIGKVWHPLCIAALNTPVDQACAQLFAHVLRDSTGAQAWASDLLIPRTDLSDLWPDHIPAGIARHTGQTIRQLEAQEDGVLVDGRPFDAAVVAANAPAAARLLSSLQAPKSATGASDAAAGYLAQLQAFEFLPIATLTLQLDAPWRLPFPMLMLSEDASRGHYGQWLFERSRFIPGGDDNTMLSIVISNAGLLAGQDKDELVRAMTEQVREQTRDTGPMPAVQSADLIVEKRATFAATPGLLRPGNSTPWPRIWCAGDWTDTGYPGVLEGAVISGRRAAEDIVSSQR</sequence>
<dbReference type="GO" id="GO:0016491">
    <property type="term" value="F:oxidoreductase activity"/>
    <property type="evidence" value="ECO:0007669"/>
    <property type="project" value="UniProtKB-KW"/>
</dbReference>
<dbReference type="RefSeq" id="WP_132476837.1">
    <property type="nucleotide sequence ID" value="NZ_JBHRVM010000001.1"/>
</dbReference>
<dbReference type="InterPro" id="IPR050464">
    <property type="entry name" value="Zeta_carotene_desat/Oxidored"/>
</dbReference>
<comment type="cofactor">
    <cofactor evidence="1">
        <name>FAD</name>
        <dbReference type="ChEBI" id="CHEBI:57692"/>
    </cofactor>
</comment>
<accession>A0A4V2VRN3</accession>
<dbReference type="InterPro" id="IPR017830">
    <property type="entry name" value="SQase_HpnE"/>
</dbReference>
<evidence type="ECO:0000256" key="2">
    <source>
        <dbReference type="ARBA" id="ARBA00023002"/>
    </source>
</evidence>
<dbReference type="AlphaFoldDB" id="A0A4V2VRN3"/>
<keyword evidence="2" id="KW-0560">Oxidoreductase</keyword>
<gene>
    <name evidence="4" type="ORF">EV686_104310</name>
</gene>
<keyword evidence="5" id="KW-1185">Reference proteome</keyword>
<dbReference type="PRINTS" id="PR00757">
    <property type="entry name" value="AMINEOXDASEF"/>
</dbReference>
<evidence type="ECO:0000313" key="4">
    <source>
        <dbReference type="EMBL" id="TCU99209.1"/>
    </source>
</evidence>
<proteinExistence type="predicted"/>
<dbReference type="InterPro" id="IPR001613">
    <property type="entry name" value="Flavin_amine_oxidase"/>
</dbReference>
<comment type="caution">
    <text evidence="4">The sequence shown here is derived from an EMBL/GenBank/DDBJ whole genome shotgun (WGS) entry which is preliminary data.</text>
</comment>
<dbReference type="PANTHER" id="PTHR42923:SF47">
    <property type="entry name" value="BLR3003 PROTEIN"/>
    <property type="match status" value="1"/>
</dbReference>
<evidence type="ECO:0000313" key="5">
    <source>
        <dbReference type="Proteomes" id="UP000294692"/>
    </source>
</evidence>
<reference evidence="4 5" key="1">
    <citation type="submission" date="2019-03" db="EMBL/GenBank/DDBJ databases">
        <title>Genomic Encyclopedia of Type Strains, Phase IV (KMG-IV): sequencing the most valuable type-strain genomes for metagenomic binning, comparative biology and taxonomic classification.</title>
        <authorList>
            <person name="Goeker M."/>
        </authorList>
    </citation>
    <scope>NUCLEOTIDE SEQUENCE [LARGE SCALE GENOMIC DNA]</scope>
    <source>
        <strain evidence="4 5">DSM 100048</strain>
    </source>
</reference>
<dbReference type="InterPro" id="IPR036188">
    <property type="entry name" value="FAD/NAD-bd_sf"/>
</dbReference>
<organism evidence="4 5">
    <name type="scientific">Paracandidimonas soli</name>
    <dbReference type="NCBI Taxonomy" id="1917182"/>
    <lineage>
        <taxon>Bacteria</taxon>
        <taxon>Pseudomonadati</taxon>
        <taxon>Pseudomonadota</taxon>
        <taxon>Betaproteobacteria</taxon>
        <taxon>Burkholderiales</taxon>
        <taxon>Alcaligenaceae</taxon>
        <taxon>Paracandidimonas</taxon>
    </lineage>
</organism>
<dbReference type="Proteomes" id="UP000294692">
    <property type="component" value="Unassembled WGS sequence"/>
</dbReference>
<evidence type="ECO:0000256" key="1">
    <source>
        <dbReference type="ARBA" id="ARBA00001974"/>
    </source>
</evidence>
<evidence type="ECO:0000259" key="3">
    <source>
        <dbReference type="Pfam" id="PF01593"/>
    </source>
</evidence>